<evidence type="ECO:0000313" key="1">
    <source>
        <dbReference type="EMBL" id="KAA6345419.1"/>
    </source>
</evidence>
<organism evidence="1">
    <name type="scientific">termite gut metagenome</name>
    <dbReference type="NCBI Taxonomy" id="433724"/>
    <lineage>
        <taxon>unclassified sequences</taxon>
        <taxon>metagenomes</taxon>
        <taxon>organismal metagenomes</taxon>
    </lineage>
</organism>
<accession>A0A5J4SH01</accession>
<proteinExistence type="predicted"/>
<gene>
    <name evidence="1" type="ORF">EZS27_007008</name>
    <name evidence="2" type="ORF">EZS27_007015</name>
</gene>
<evidence type="ECO:0000313" key="2">
    <source>
        <dbReference type="EMBL" id="KAA6345426.1"/>
    </source>
</evidence>
<comment type="caution">
    <text evidence="1">The sequence shown here is derived from an EMBL/GenBank/DDBJ whole genome shotgun (WGS) entry which is preliminary data.</text>
</comment>
<dbReference type="EMBL" id="SNRY01000171">
    <property type="protein sequence ID" value="KAA6345419.1"/>
    <property type="molecule type" value="Genomic_DNA"/>
</dbReference>
<reference evidence="1" key="1">
    <citation type="submission" date="2019-03" db="EMBL/GenBank/DDBJ databases">
        <title>Single cell metagenomics reveals metabolic interactions within the superorganism composed of flagellate Streblomastix strix and complex community of Bacteroidetes bacteria on its surface.</title>
        <authorList>
            <person name="Treitli S.C."/>
            <person name="Kolisko M."/>
            <person name="Husnik F."/>
            <person name="Keeling P."/>
            <person name="Hampl V."/>
        </authorList>
    </citation>
    <scope>NUCLEOTIDE SEQUENCE</scope>
    <source>
        <strain evidence="1">STM</strain>
    </source>
</reference>
<dbReference type="AlphaFoldDB" id="A0A5J4SH01"/>
<dbReference type="EMBL" id="SNRY01000171">
    <property type="protein sequence ID" value="KAA6345426.1"/>
    <property type="molecule type" value="Genomic_DNA"/>
</dbReference>
<sequence length="158" mass="18323">MNHPRLYPSTQNVFRSPFAEAVKSKVAEVQKKNNETIQISSSIMAFYQMIIKLQSHIDKSNFILDEIHDILYENFNDISKDDYELLKDDLLSVIKSSSKVYSQIKKDKNIYSAVKTNINNMLQSISSLREIFNDILVFRVKLPEDEEYLKLEAAINAL</sequence>
<name>A0A5J4SH01_9ZZZZ</name>
<protein>
    <submittedName>
        <fullName evidence="1">Uncharacterized protein</fullName>
    </submittedName>
</protein>